<keyword evidence="3" id="KW-1185">Reference proteome</keyword>
<accession>A0A5B7FY69</accession>
<name>A0A5B7FY69_PORTR</name>
<reference evidence="2 3" key="1">
    <citation type="submission" date="2019-05" db="EMBL/GenBank/DDBJ databases">
        <title>Another draft genome of Portunus trituberculatus and its Hox gene families provides insights of decapod evolution.</title>
        <authorList>
            <person name="Jeong J.-H."/>
            <person name="Song I."/>
            <person name="Kim S."/>
            <person name="Choi T."/>
            <person name="Kim D."/>
            <person name="Ryu S."/>
            <person name="Kim W."/>
        </authorList>
    </citation>
    <scope>NUCLEOTIDE SEQUENCE [LARGE SCALE GENOMIC DNA]</scope>
    <source>
        <tissue evidence="2">Muscle</tissue>
    </source>
</reference>
<dbReference type="OrthoDB" id="6348242at2759"/>
<dbReference type="AlphaFoldDB" id="A0A5B7FY69"/>
<protein>
    <submittedName>
        <fullName evidence="2">Uncharacterized protein</fullName>
    </submittedName>
</protein>
<evidence type="ECO:0000313" key="3">
    <source>
        <dbReference type="Proteomes" id="UP000324222"/>
    </source>
</evidence>
<gene>
    <name evidence="2" type="ORF">E2C01_045379</name>
</gene>
<evidence type="ECO:0000256" key="1">
    <source>
        <dbReference type="SAM" id="MobiDB-lite"/>
    </source>
</evidence>
<sequence>MDLHLPSKGSPNQQRRVPQKNSQSRKLLWEALVEGNPPPYSDLKMTSRGPELRTPSQSIPAWTPNHPTEDDPSWAIPPAGGSSGLLNAKTGIFKELWELMEPGRSFPESGLQAMKKVLEDDIVYASGSLNLEIRASQIGRHQFYVSSDTFLPQLYGIACFPGAPFKDKFSIM</sequence>
<organism evidence="2 3">
    <name type="scientific">Portunus trituberculatus</name>
    <name type="common">Swimming crab</name>
    <name type="synonym">Neptunus trituberculatus</name>
    <dbReference type="NCBI Taxonomy" id="210409"/>
    <lineage>
        <taxon>Eukaryota</taxon>
        <taxon>Metazoa</taxon>
        <taxon>Ecdysozoa</taxon>
        <taxon>Arthropoda</taxon>
        <taxon>Crustacea</taxon>
        <taxon>Multicrustacea</taxon>
        <taxon>Malacostraca</taxon>
        <taxon>Eumalacostraca</taxon>
        <taxon>Eucarida</taxon>
        <taxon>Decapoda</taxon>
        <taxon>Pleocyemata</taxon>
        <taxon>Brachyura</taxon>
        <taxon>Eubrachyura</taxon>
        <taxon>Portunoidea</taxon>
        <taxon>Portunidae</taxon>
        <taxon>Portuninae</taxon>
        <taxon>Portunus</taxon>
    </lineage>
</organism>
<evidence type="ECO:0000313" key="2">
    <source>
        <dbReference type="EMBL" id="MPC51532.1"/>
    </source>
</evidence>
<proteinExistence type="predicted"/>
<comment type="caution">
    <text evidence="2">The sequence shown here is derived from an EMBL/GenBank/DDBJ whole genome shotgun (WGS) entry which is preliminary data.</text>
</comment>
<dbReference type="EMBL" id="VSRR010010236">
    <property type="protein sequence ID" value="MPC51532.1"/>
    <property type="molecule type" value="Genomic_DNA"/>
</dbReference>
<feature type="region of interest" description="Disordered" evidence="1">
    <location>
        <begin position="1"/>
        <end position="80"/>
    </location>
</feature>
<dbReference type="Proteomes" id="UP000324222">
    <property type="component" value="Unassembled WGS sequence"/>
</dbReference>
<feature type="compositionally biased region" description="Polar residues" evidence="1">
    <location>
        <begin position="9"/>
        <end position="25"/>
    </location>
</feature>